<dbReference type="InterPro" id="IPR045247">
    <property type="entry name" value="Oye-like"/>
</dbReference>
<dbReference type="Gene3D" id="3.20.20.70">
    <property type="entry name" value="Aldolase class I"/>
    <property type="match status" value="1"/>
</dbReference>
<dbReference type="GO" id="GO:0010181">
    <property type="term" value="F:FMN binding"/>
    <property type="evidence" value="ECO:0007669"/>
    <property type="project" value="InterPro"/>
</dbReference>
<dbReference type="Pfam" id="PF00724">
    <property type="entry name" value="Oxidored_FMN"/>
    <property type="match status" value="1"/>
</dbReference>
<comment type="cofactor">
    <cofactor evidence="1">
        <name>FMN</name>
        <dbReference type="ChEBI" id="CHEBI:58210"/>
    </cofactor>
</comment>
<comment type="caution">
    <text evidence="5">The sequence shown here is derived from an EMBL/GenBank/DDBJ whole genome shotgun (WGS) entry which is preliminary data.</text>
</comment>
<sequence length="365" mass="39322">MTSLFDPTTLGAIDVANRVVMAPLTRNRATEDDAPMEMHVDYYRQRASAGLIITEATQISPEGKGYAWTPGIHSDVQVERWKAVTDAVHAAGGKIVLQLWHVGRISHTSLQADGKDPVAPSAVQAEGVQTFDGEKMVQVSAPRALEAPEIQRIVGDFRKATLNAKAAGFDGVEVHAANGYLIDQFLKDGPNRRADAYGGSFENRVKLLGEVLDAVIGAWDPARVGVRISPFSAANAAEDSRPKALAEFVVDYLAGRGLAYLHMVEGQTGGPRDAAGLTPEILTDLRARFDGAWMGNNGYDRDLAMAQVEDGAVDAVAFGRPFIANPDLVLRLREGAHMNEGNPETYYGGGRDGFTDYPFLRDEAA</sequence>
<dbReference type="GO" id="GO:0016628">
    <property type="term" value="F:oxidoreductase activity, acting on the CH-CH group of donors, NAD or NADP as acceptor"/>
    <property type="evidence" value="ECO:0007669"/>
    <property type="project" value="UniProtKB-ARBA"/>
</dbReference>
<dbReference type="AlphaFoldDB" id="A0A940MPY0"/>
<dbReference type="CDD" id="cd02933">
    <property type="entry name" value="OYE_like_FMN"/>
    <property type="match status" value="1"/>
</dbReference>
<organism evidence="5 6">
    <name type="scientific">Sagittula salina</name>
    <dbReference type="NCBI Taxonomy" id="2820268"/>
    <lineage>
        <taxon>Bacteria</taxon>
        <taxon>Pseudomonadati</taxon>
        <taxon>Pseudomonadota</taxon>
        <taxon>Alphaproteobacteria</taxon>
        <taxon>Rhodobacterales</taxon>
        <taxon>Roseobacteraceae</taxon>
        <taxon>Sagittula</taxon>
    </lineage>
</organism>
<evidence type="ECO:0000256" key="1">
    <source>
        <dbReference type="ARBA" id="ARBA00001917"/>
    </source>
</evidence>
<evidence type="ECO:0000313" key="6">
    <source>
        <dbReference type="Proteomes" id="UP000675940"/>
    </source>
</evidence>
<dbReference type="SUPFAM" id="SSF51395">
    <property type="entry name" value="FMN-linked oxidoreductases"/>
    <property type="match status" value="1"/>
</dbReference>
<dbReference type="PANTHER" id="PTHR22893:SF91">
    <property type="entry name" value="NADPH DEHYDROGENASE 2-RELATED"/>
    <property type="match status" value="1"/>
</dbReference>
<reference evidence="5" key="1">
    <citation type="submission" date="2021-03" db="EMBL/GenBank/DDBJ databases">
        <title>Sagittula salina sp. nov. strain M10.9X isolated from the marine waste.</title>
        <authorList>
            <person name="Satari L."/>
            <person name="Molina-Menor E."/>
            <person name="Vidal-Verdu A."/>
            <person name="Pascual J."/>
            <person name="Pereto J."/>
            <person name="Porcar M."/>
        </authorList>
    </citation>
    <scope>NUCLEOTIDE SEQUENCE</scope>
    <source>
        <strain evidence="5">M10.9X</strain>
    </source>
</reference>
<protein>
    <submittedName>
        <fullName evidence="5">Alkene reductase</fullName>
    </submittedName>
</protein>
<dbReference type="InterPro" id="IPR013785">
    <property type="entry name" value="Aldolase_TIM"/>
</dbReference>
<feature type="domain" description="NADH:flavin oxidoreductase/NADH oxidase N-terminal" evidence="4">
    <location>
        <begin position="3"/>
        <end position="337"/>
    </location>
</feature>
<keyword evidence="3" id="KW-0560">Oxidoreductase</keyword>
<gene>
    <name evidence="5" type="ORF">J5474_05645</name>
</gene>
<keyword evidence="6" id="KW-1185">Reference proteome</keyword>
<evidence type="ECO:0000259" key="4">
    <source>
        <dbReference type="Pfam" id="PF00724"/>
    </source>
</evidence>
<evidence type="ECO:0000313" key="5">
    <source>
        <dbReference type="EMBL" id="MBP0481977.1"/>
    </source>
</evidence>
<dbReference type="EMBL" id="JAGISH010000002">
    <property type="protein sequence ID" value="MBP0481977.1"/>
    <property type="molecule type" value="Genomic_DNA"/>
</dbReference>
<dbReference type="GO" id="GO:0005829">
    <property type="term" value="C:cytosol"/>
    <property type="evidence" value="ECO:0007669"/>
    <property type="project" value="TreeGrafter"/>
</dbReference>
<evidence type="ECO:0000256" key="3">
    <source>
        <dbReference type="ARBA" id="ARBA00023002"/>
    </source>
</evidence>
<dbReference type="InterPro" id="IPR001155">
    <property type="entry name" value="OxRdtase_FMN_N"/>
</dbReference>
<proteinExistence type="inferred from homology"/>
<name>A0A940MPY0_9RHOB</name>
<dbReference type="PANTHER" id="PTHR22893">
    <property type="entry name" value="NADH OXIDOREDUCTASE-RELATED"/>
    <property type="match status" value="1"/>
</dbReference>
<dbReference type="FunFam" id="3.20.20.70:FF:000059">
    <property type="entry name" value="N-ethylmaleimide reductase, FMN-linked"/>
    <property type="match status" value="1"/>
</dbReference>
<dbReference type="NCBIfam" id="NF007899">
    <property type="entry name" value="PRK10605.1"/>
    <property type="match status" value="1"/>
</dbReference>
<comment type="similarity">
    <text evidence="2">Belongs to the NADH:flavin oxidoreductase/NADH oxidase family.</text>
</comment>
<evidence type="ECO:0000256" key="2">
    <source>
        <dbReference type="ARBA" id="ARBA00005979"/>
    </source>
</evidence>
<accession>A0A940MPY0</accession>
<dbReference type="Proteomes" id="UP000675940">
    <property type="component" value="Unassembled WGS sequence"/>
</dbReference>